<proteinExistence type="predicted"/>
<name>A0A173STN3_9FIRM</name>
<protein>
    <submittedName>
        <fullName evidence="2">Predicted transcriptional regulator</fullName>
    </submittedName>
</protein>
<evidence type="ECO:0000313" key="2">
    <source>
        <dbReference type="EMBL" id="CUM93753.1"/>
    </source>
</evidence>
<dbReference type="EMBL" id="CYXR01000010">
    <property type="protein sequence ID" value="CUM93753.1"/>
    <property type="molecule type" value="Genomic_DNA"/>
</dbReference>
<dbReference type="Pfam" id="PF13443">
    <property type="entry name" value="HTH_26"/>
    <property type="match status" value="1"/>
</dbReference>
<dbReference type="PROSITE" id="PS50943">
    <property type="entry name" value="HTH_CROC1"/>
    <property type="match status" value="1"/>
</dbReference>
<dbReference type="AlphaFoldDB" id="A0A173STN3"/>
<organism evidence="2 3">
    <name type="scientific">Coprococcus comes</name>
    <dbReference type="NCBI Taxonomy" id="410072"/>
    <lineage>
        <taxon>Bacteria</taxon>
        <taxon>Bacillati</taxon>
        <taxon>Bacillota</taxon>
        <taxon>Clostridia</taxon>
        <taxon>Lachnospirales</taxon>
        <taxon>Lachnospiraceae</taxon>
        <taxon>Coprococcus</taxon>
    </lineage>
</organism>
<dbReference type="InterPro" id="IPR001387">
    <property type="entry name" value="Cro/C1-type_HTH"/>
</dbReference>
<evidence type="ECO:0000313" key="3">
    <source>
        <dbReference type="Proteomes" id="UP000095727"/>
    </source>
</evidence>
<reference evidence="2 3" key="1">
    <citation type="submission" date="2015-09" db="EMBL/GenBank/DDBJ databases">
        <authorList>
            <consortium name="Pathogen Informatics"/>
        </authorList>
    </citation>
    <scope>NUCLEOTIDE SEQUENCE [LARGE SCALE GENOMIC DNA]</scope>
    <source>
        <strain evidence="2 3">2789STDY5834962</strain>
    </source>
</reference>
<dbReference type="Proteomes" id="UP000095727">
    <property type="component" value="Unassembled WGS sequence"/>
</dbReference>
<feature type="domain" description="HTH cro/C1-type" evidence="1">
    <location>
        <begin position="2"/>
        <end position="42"/>
    </location>
</feature>
<accession>A0A173STN3</accession>
<gene>
    <name evidence="2" type="ORF">ERS852574_01689</name>
</gene>
<evidence type="ECO:0000259" key="1">
    <source>
        <dbReference type="PROSITE" id="PS50943"/>
    </source>
</evidence>
<sequence length="179" mass="20658">MEFAKSVEISNATLAKMGKDEAVSLTTIDKICNVYDCDIENIVKHLSTIKVDDKFSPELNIGTIISTQYLLSRVLIHSSVGGKFYYVITEKERDEQLFLFEDIKQYTYKIALLTSKPSNNDLYIPIPHLKLDDLEQTNLFLRLDTIRVLPNNFDFQIVGNLPHYVKDKIVRFNSFMKTL</sequence>